<keyword evidence="2" id="KW-1003">Cell membrane</keyword>
<evidence type="ECO:0000313" key="8">
    <source>
        <dbReference type="EMBL" id="CAH0104001.1"/>
    </source>
</evidence>
<evidence type="ECO:0000256" key="7">
    <source>
        <dbReference type="SAM" id="Phobius"/>
    </source>
</evidence>
<dbReference type="EMBL" id="CAKKLH010000124">
    <property type="protein sequence ID" value="CAH0104001.1"/>
    <property type="molecule type" value="Genomic_DNA"/>
</dbReference>
<evidence type="ECO:0000256" key="2">
    <source>
        <dbReference type="ARBA" id="ARBA00022475"/>
    </source>
</evidence>
<dbReference type="AlphaFoldDB" id="A0A8J2RIV8"/>
<name>A0A8J2RIV8_9CRUS</name>
<evidence type="ECO:0000256" key="5">
    <source>
        <dbReference type="ARBA" id="ARBA00023136"/>
    </source>
</evidence>
<feature type="transmembrane region" description="Helical" evidence="7">
    <location>
        <begin position="467"/>
        <end position="488"/>
    </location>
</feature>
<dbReference type="GO" id="GO:0030425">
    <property type="term" value="C:dendrite"/>
    <property type="evidence" value="ECO:0007669"/>
    <property type="project" value="TreeGrafter"/>
</dbReference>
<evidence type="ECO:0000256" key="1">
    <source>
        <dbReference type="ARBA" id="ARBA00004651"/>
    </source>
</evidence>
<dbReference type="Pfam" id="PF08395">
    <property type="entry name" value="7tm_7"/>
    <property type="match status" value="1"/>
</dbReference>
<comment type="subcellular location">
    <subcellularLocation>
        <location evidence="1">Cell membrane</location>
        <topology evidence="1">Multi-pass membrane protein</topology>
    </subcellularLocation>
</comment>
<evidence type="ECO:0008006" key="10">
    <source>
        <dbReference type="Google" id="ProtNLM"/>
    </source>
</evidence>
<organism evidence="8 9">
    <name type="scientific">Daphnia galeata</name>
    <dbReference type="NCBI Taxonomy" id="27404"/>
    <lineage>
        <taxon>Eukaryota</taxon>
        <taxon>Metazoa</taxon>
        <taxon>Ecdysozoa</taxon>
        <taxon>Arthropoda</taxon>
        <taxon>Crustacea</taxon>
        <taxon>Branchiopoda</taxon>
        <taxon>Diplostraca</taxon>
        <taxon>Cladocera</taxon>
        <taxon>Anomopoda</taxon>
        <taxon>Daphniidae</taxon>
        <taxon>Daphnia</taxon>
    </lineage>
</organism>
<protein>
    <recommendedName>
        <fullName evidence="10">Gustatory receptor</fullName>
    </recommendedName>
</protein>
<dbReference type="Proteomes" id="UP000789390">
    <property type="component" value="Unassembled WGS sequence"/>
</dbReference>
<keyword evidence="9" id="KW-1185">Reference proteome</keyword>
<feature type="transmembrane region" description="Helical" evidence="7">
    <location>
        <begin position="274"/>
        <end position="296"/>
    </location>
</feature>
<feature type="transmembrane region" description="Helical" evidence="7">
    <location>
        <begin position="45"/>
        <end position="64"/>
    </location>
</feature>
<dbReference type="GO" id="GO:0030424">
    <property type="term" value="C:axon"/>
    <property type="evidence" value="ECO:0007669"/>
    <property type="project" value="TreeGrafter"/>
</dbReference>
<evidence type="ECO:0000256" key="4">
    <source>
        <dbReference type="ARBA" id="ARBA00022989"/>
    </source>
</evidence>
<dbReference type="GO" id="GO:0050909">
    <property type="term" value="P:sensory perception of taste"/>
    <property type="evidence" value="ECO:0007669"/>
    <property type="project" value="InterPro"/>
</dbReference>
<evidence type="ECO:0000256" key="6">
    <source>
        <dbReference type="ARBA" id="ARBA00023170"/>
    </source>
</evidence>
<dbReference type="GO" id="GO:0005886">
    <property type="term" value="C:plasma membrane"/>
    <property type="evidence" value="ECO:0007669"/>
    <property type="project" value="UniProtKB-SubCell"/>
</dbReference>
<accession>A0A8J2RIV8</accession>
<keyword evidence="3 7" id="KW-0812">Transmembrane</keyword>
<dbReference type="InterPro" id="IPR013604">
    <property type="entry name" value="7TM_chemorcpt"/>
</dbReference>
<dbReference type="GO" id="GO:0007635">
    <property type="term" value="P:chemosensory behavior"/>
    <property type="evidence" value="ECO:0007669"/>
    <property type="project" value="TreeGrafter"/>
</dbReference>
<dbReference type="GO" id="GO:0008049">
    <property type="term" value="P:male courtship behavior"/>
    <property type="evidence" value="ECO:0007669"/>
    <property type="project" value="TreeGrafter"/>
</dbReference>
<feature type="transmembrane region" description="Helical" evidence="7">
    <location>
        <begin position="84"/>
        <end position="107"/>
    </location>
</feature>
<proteinExistence type="predicted"/>
<keyword evidence="5 7" id="KW-0472">Membrane</keyword>
<evidence type="ECO:0000256" key="3">
    <source>
        <dbReference type="ARBA" id="ARBA00022692"/>
    </source>
</evidence>
<dbReference type="GO" id="GO:0043025">
    <property type="term" value="C:neuronal cell body"/>
    <property type="evidence" value="ECO:0007669"/>
    <property type="project" value="TreeGrafter"/>
</dbReference>
<reference evidence="8" key="1">
    <citation type="submission" date="2021-11" db="EMBL/GenBank/DDBJ databases">
        <authorList>
            <person name="Schell T."/>
        </authorList>
    </citation>
    <scope>NUCLEOTIDE SEQUENCE</scope>
    <source>
        <strain evidence="8">M5</strain>
    </source>
</reference>
<dbReference type="PANTHER" id="PTHR21143:SF133">
    <property type="entry name" value="GUSTATORY AND PHEROMONE RECEPTOR 32A-RELATED"/>
    <property type="match status" value="1"/>
</dbReference>
<keyword evidence="6" id="KW-0675">Receptor</keyword>
<feature type="transmembrane region" description="Helical" evidence="7">
    <location>
        <begin position="439"/>
        <end position="461"/>
    </location>
</feature>
<comment type="caution">
    <text evidence="8">The sequence shown here is derived from an EMBL/GenBank/DDBJ whole genome shotgun (WGS) entry which is preliminary data.</text>
</comment>
<keyword evidence="4 7" id="KW-1133">Transmembrane helix</keyword>
<sequence>MPMLVKLQPFVYYCQFVGLIPFVMETDEFPMKKFRKFSFSLRYPVTWWFFFLCISQLIVSIWDVRTVWHVFYEDDLLRSHIPSVLAVFVIQEHIFLIILLGICRYVISKYVCIRRAISFLQKVNNDLMVDDMSPEDIPSVTRPAIIGMISSVVSAIAVLAASRTLFNLKVDVEGTITAVIIEIVRCFITLLLTSTFLFVYLSYYVIGCYIQLVILDMKRPFRLLPTETDPREQRKFVPIEVVDINAMLSWKYKLRHSKRTFGYICKAIADFNDVFSISALIFLILKLVSSAFSLYATIYGVMNTSNDFLQSLIPAFVTSSIFGFLSVLFVLTATELPIIQVRRLRERIFTILNEENDLQMDDELESMLDKMVNDKNIPITLTIMSGVSMFSYTGQLLLSRWIFLHYGKLRKAVEAIQQVERLFGEKFIKQHKSSLGNRFIIGFTLIVTTVTFTLFVLAPVFQPFFPANMGIMFSVALYFMLFSINIMIESSFLLIHISSYVITHYIKLLFPLNPEEKRDTDELLVASRNKTENIKELRRNAQIFDYLCQASSELNDIFSFPVLLILIVKFVIVVCAAFTFIYSFTYSNIIRENSTLVPQMIFVSEWVGILIIFTAADMPVTQVIQIDIDPESYHLCPIPNRIQVRLLRERLCTLSNSGSSKSLAENITELTILMQIDEERIRLTAAGLFKVGVHLIPAMAGAVVTYMVVLPLLFAAAIAAPVIPATPCLTHPAPVAYAAPSPVAYAAPAPLQVAVQPQLQYDFPVQVSAPAVAVAAPAPVAYAAPAPVAYAVPAPVAYAAPAPVAYAAPAPVHVVPHAYETRVHYAETPVVVGHTSHIMKPNLGAGAHVTNFDFMGLAQTKTAAPEAIVQKSQVLAPARSVSEITPQVTVQHPTKVNIEKVAVEVPVATPYAQPVPVPVAPEYEIHQYHAPAVHAVPAVHYVNGVPCADSKKV</sequence>
<dbReference type="OrthoDB" id="6377546at2759"/>
<feature type="transmembrane region" description="Helical" evidence="7">
    <location>
        <begin position="596"/>
        <end position="616"/>
    </location>
</feature>
<evidence type="ECO:0000313" key="9">
    <source>
        <dbReference type="Proteomes" id="UP000789390"/>
    </source>
</evidence>
<feature type="transmembrane region" description="Helical" evidence="7">
    <location>
        <begin position="562"/>
        <end position="584"/>
    </location>
</feature>
<feature type="transmembrane region" description="Helical" evidence="7">
    <location>
        <begin position="698"/>
        <end position="723"/>
    </location>
</feature>
<dbReference type="PANTHER" id="PTHR21143">
    <property type="entry name" value="INVERTEBRATE GUSTATORY RECEPTOR"/>
    <property type="match status" value="1"/>
</dbReference>
<feature type="transmembrane region" description="Helical" evidence="7">
    <location>
        <begin position="144"/>
        <end position="162"/>
    </location>
</feature>
<feature type="transmembrane region" description="Helical" evidence="7">
    <location>
        <begin position="316"/>
        <end position="339"/>
    </location>
</feature>
<gene>
    <name evidence="8" type="ORF">DGAL_LOCUS6713</name>
</gene>